<dbReference type="GO" id="GO:0003887">
    <property type="term" value="F:DNA-directed DNA polymerase activity"/>
    <property type="evidence" value="ECO:0007669"/>
    <property type="project" value="UniProtKB-KW"/>
</dbReference>
<evidence type="ECO:0000256" key="14">
    <source>
        <dbReference type="ARBA" id="ARBA00023113"/>
    </source>
</evidence>
<keyword evidence="15" id="KW-0233">DNA recombination</keyword>
<dbReference type="Proteomes" id="UP001165121">
    <property type="component" value="Unassembled WGS sequence"/>
</dbReference>
<keyword evidence="2" id="KW-1188">Viral release from host cell</keyword>
<dbReference type="InterPro" id="IPR001584">
    <property type="entry name" value="Integrase_cat-core"/>
</dbReference>
<dbReference type="GO" id="GO:0006310">
    <property type="term" value="P:DNA recombination"/>
    <property type="evidence" value="ECO:0007669"/>
    <property type="project" value="UniProtKB-KW"/>
</dbReference>
<organism evidence="20 21">
    <name type="scientific">Phytophthora fragariaefolia</name>
    <dbReference type="NCBI Taxonomy" id="1490495"/>
    <lineage>
        <taxon>Eukaryota</taxon>
        <taxon>Sar</taxon>
        <taxon>Stramenopiles</taxon>
        <taxon>Oomycota</taxon>
        <taxon>Peronosporomycetes</taxon>
        <taxon>Peronosporales</taxon>
        <taxon>Peronosporaceae</taxon>
        <taxon>Phytophthora</taxon>
    </lineage>
</organism>
<evidence type="ECO:0000256" key="17">
    <source>
        <dbReference type="SAM" id="MobiDB-lite"/>
    </source>
</evidence>
<dbReference type="PANTHER" id="PTHR42648:SF11">
    <property type="entry name" value="TRANSPOSON TY4-P GAG-POL POLYPROTEIN"/>
    <property type="match status" value="1"/>
</dbReference>
<evidence type="ECO:0000256" key="5">
    <source>
        <dbReference type="ARBA" id="ARBA00022723"/>
    </source>
</evidence>
<dbReference type="GO" id="GO:0008270">
    <property type="term" value="F:zinc ion binding"/>
    <property type="evidence" value="ECO:0007669"/>
    <property type="project" value="UniProtKB-KW"/>
</dbReference>
<dbReference type="Gene3D" id="3.30.420.10">
    <property type="entry name" value="Ribonuclease H-like superfamily/Ribonuclease H"/>
    <property type="match status" value="1"/>
</dbReference>
<comment type="caution">
    <text evidence="20">The sequence shown here is derived from an EMBL/GenBank/DDBJ whole genome shotgun (WGS) entry which is preliminary data.</text>
</comment>
<keyword evidence="16" id="KW-0863">Zinc-finger</keyword>
<dbReference type="Pfam" id="PF00098">
    <property type="entry name" value="zf-CCHC"/>
    <property type="match status" value="1"/>
</dbReference>
<keyword evidence="10" id="KW-0460">Magnesium</keyword>
<keyword evidence="3" id="KW-0645">Protease</keyword>
<evidence type="ECO:0000256" key="8">
    <source>
        <dbReference type="ARBA" id="ARBA00022801"/>
    </source>
</evidence>
<evidence type="ECO:0000256" key="12">
    <source>
        <dbReference type="ARBA" id="ARBA00022918"/>
    </source>
</evidence>
<keyword evidence="13" id="KW-0239">DNA-directed DNA polymerase</keyword>
<feature type="compositionally biased region" description="Low complexity" evidence="17">
    <location>
        <begin position="269"/>
        <end position="285"/>
    </location>
</feature>
<keyword evidence="11" id="KW-0229">DNA integration</keyword>
<dbReference type="GO" id="GO:0008233">
    <property type="term" value="F:peptidase activity"/>
    <property type="evidence" value="ECO:0007669"/>
    <property type="project" value="UniProtKB-KW"/>
</dbReference>
<keyword evidence="7" id="KW-0255">Endonuclease</keyword>
<evidence type="ECO:0000313" key="20">
    <source>
        <dbReference type="EMBL" id="GMF36692.1"/>
    </source>
</evidence>
<feature type="domain" description="CCHC-type" evidence="18">
    <location>
        <begin position="303"/>
        <end position="317"/>
    </location>
</feature>
<feature type="region of interest" description="Disordered" evidence="17">
    <location>
        <begin position="327"/>
        <end position="346"/>
    </location>
</feature>
<dbReference type="InterPro" id="IPR039537">
    <property type="entry name" value="Retrotran_Ty1/copia-like"/>
</dbReference>
<dbReference type="GO" id="GO:0015074">
    <property type="term" value="P:DNA integration"/>
    <property type="evidence" value="ECO:0007669"/>
    <property type="project" value="UniProtKB-KW"/>
</dbReference>
<dbReference type="PROSITE" id="PS50158">
    <property type="entry name" value="ZF_CCHC"/>
    <property type="match status" value="1"/>
</dbReference>
<dbReference type="PROSITE" id="PS50994">
    <property type="entry name" value="INTEGRASE"/>
    <property type="match status" value="1"/>
</dbReference>
<keyword evidence="4" id="KW-0540">Nuclease</keyword>
<evidence type="ECO:0000259" key="19">
    <source>
        <dbReference type="PROSITE" id="PS50994"/>
    </source>
</evidence>
<evidence type="ECO:0000256" key="15">
    <source>
        <dbReference type="ARBA" id="ARBA00023172"/>
    </source>
</evidence>
<feature type="compositionally biased region" description="Low complexity" evidence="17">
    <location>
        <begin position="237"/>
        <end position="248"/>
    </location>
</feature>
<dbReference type="GO" id="GO:0003676">
    <property type="term" value="F:nucleic acid binding"/>
    <property type="evidence" value="ECO:0007669"/>
    <property type="project" value="InterPro"/>
</dbReference>
<dbReference type="SUPFAM" id="SSF53098">
    <property type="entry name" value="Ribonuclease H-like"/>
    <property type="match status" value="1"/>
</dbReference>
<keyword evidence="8" id="KW-0378">Hydrolase</keyword>
<dbReference type="InterPro" id="IPR001878">
    <property type="entry name" value="Znf_CCHC"/>
</dbReference>
<keyword evidence="21" id="KW-1185">Reference proteome</keyword>
<dbReference type="Pfam" id="PF13976">
    <property type="entry name" value="gag_pre-integrs"/>
    <property type="match status" value="1"/>
</dbReference>
<dbReference type="GO" id="GO:0003964">
    <property type="term" value="F:RNA-directed DNA polymerase activity"/>
    <property type="evidence" value="ECO:0007669"/>
    <property type="project" value="UniProtKB-KW"/>
</dbReference>
<dbReference type="AlphaFoldDB" id="A0A9W6XE71"/>
<sequence length="871" mass="95255">MCGGGLCAVDAGDDVSIDEDTERLEEYVEPFEPPVELPATNYWGEQVEDTIWGGDTVGLNNEMTLRHFNELRYAFSFRNLEANGENTDQAARIRPLLNLLKTTGSKYVEVGRDVALDEVSVACRSKFGKPLIVYNPIKPTGKYHFRIYMLYCATSWISLNFRLRCVSSITDRLRGVTTPAEAQVLSEESTSIRKYVRESTTLSSSFDKVVDFLIRSQGDGRRVGLAKAGGRGGGAGNAQQQGQHGNVNGKKHGARPHGGSQKGGGQQGGSQQQQQQQRSNSQQRQCHQHDNGNANTAEKPITCWKCGQTGHRQAQCPHPKKCTGEASARQAQQQSGLAESDSDEEDASKLWMASGATNGLDGVSSTWLVDSGASHHMCSDATILSGTSPSKLVVKVANGGLLHASVKGSCILRVQNGSVVRPVLLHEVHHVPGLDRNLLSVTELSEHGVITVFGKAECSLKNPRGDVIAATEKQGKLWVLTGETMDAGTDGAAMFVQVPKATLQQWHDRLGHLNFQALLRMYSKGLTEDMEVVSKKLRFCLSCAEAKQTKSKQPTADTSDSAPTDEVGAVLGVDLKTDIRPADRNGNKHMLTIVDYGPSYSRVYLLQTKDEASERHMEFLPEFERQHGVQMKVVRSDGGGEFFGHEFAAYFKRHGIKQQSSLPDSSASNGNAERMHRTLMNSGRAMLWASGLPERYWDDAVKFGSTCAVHVAHKKAASVKRRAEKAVVIGISEMQKGYRLFLPRTKRIVTSADTANDTPEPQVNEDRTKRCVRVVAPKKRLWQASSPAPSGSSTDSSRSGEDEYAGLPISAGTLRRVFGSRKKPRLRSEFQLAQELVDEVAGSATLVLSEAMTAMVTPRNMDEAQQTPEWP</sequence>
<dbReference type="InterPro" id="IPR012337">
    <property type="entry name" value="RNaseH-like_sf"/>
</dbReference>
<dbReference type="PANTHER" id="PTHR42648">
    <property type="entry name" value="TRANSPOSASE, PUTATIVE-RELATED"/>
    <property type="match status" value="1"/>
</dbReference>
<dbReference type="InterPro" id="IPR029526">
    <property type="entry name" value="PGBD"/>
</dbReference>
<comment type="function">
    <text evidence="1">The aspartyl protease (PR) mediates the proteolytic cleavages of the Gag and Gag-Pol polyproteins after assembly of the VLP.</text>
</comment>
<evidence type="ECO:0000259" key="18">
    <source>
        <dbReference type="PROSITE" id="PS50158"/>
    </source>
</evidence>
<reference evidence="20" key="1">
    <citation type="submission" date="2023-04" db="EMBL/GenBank/DDBJ databases">
        <title>Phytophthora fragariaefolia NBRC 109709.</title>
        <authorList>
            <person name="Ichikawa N."/>
            <person name="Sato H."/>
            <person name="Tonouchi N."/>
        </authorList>
    </citation>
    <scope>NUCLEOTIDE SEQUENCE</scope>
    <source>
        <strain evidence="20">NBRC 109709</strain>
    </source>
</reference>
<protein>
    <submittedName>
        <fullName evidence="20">Unnamed protein product</fullName>
    </submittedName>
</protein>
<dbReference type="GO" id="GO:0004519">
    <property type="term" value="F:endonuclease activity"/>
    <property type="evidence" value="ECO:0007669"/>
    <property type="project" value="UniProtKB-KW"/>
</dbReference>
<gene>
    <name evidence="20" type="ORF">Pfra01_001007000</name>
</gene>
<dbReference type="Pfam" id="PF13843">
    <property type="entry name" value="DDE_Tnp_1_7"/>
    <property type="match status" value="1"/>
</dbReference>
<dbReference type="InterPro" id="IPR025724">
    <property type="entry name" value="GAG-pre-integrase_dom"/>
</dbReference>
<proteinExistence type="predicted"/>
<feature type="compositionally biased region" description="Low complexity" evidence="17">
    <location>
        <begin position="784"/>
        <end position="797"/>
    </location>
</feature>
<evidence type="ECO:0000256" key="4">
    <source>
        <dbReference type="ARBA" id="ARBA00022722"/>
    </source>
</evidence>
<feature type="region of interest" description="Disordered" evidence="17">
    <location>
        <begin position="224"/>
        <end position="298"/>
    </location>
</feature>
<name>A0A9W6XE71_9STRA</name>
<keyword evidence="9" id="KW-0067">ATP-binding</keyword>
<evidence type="ECO:0000256" key="16">
    <source>
        <dbReference type="PROSITE-ProRule" id="PRU00047"/>
    </source>
</evidence>
<evidence type="ECO:0000256" key="3">
    <source>
        <dbReference type="ARBA" id="ARBA00022670"/>
    </source>
</evidence>
<evidence type="ECO:0000256" key="10">
    <source>
        <dbReference type="ARBA" id="ARBA00022842"/>
    </source>
</evidence>
<evidence type="ECO:0000256" key="7">
    <source>
        <dbReference type="ARBA" id="ARBA00022759"/>
    </source>
</evidence>
<evidence type="ECO:0000256" key="1">
    <source>
        <dbReference type="ARBA" id="ARBA00002180"/>
    </source>
</evidence>
<evidence type="ECO:0000256" key="6">
    <source>
        <dbReference type="ARBA" id="ARBA00022741"/>
    </source>
</evidence>
<dbReference type="InterPro" id="IPR054722">
    <property type="entry name" value="PolX-like_BBD"/>
</dbReference>
<keyword evidence="16" id="KW-0862">Zinc</keyword>
<evidence type="ECO:0000256" key="11">
    <source>
        <dbReference type="ARBA" id="ARBA00022908"/>
    </source>
</evidence>
<evidence type="ECO:0000256" key="2">
    <source>
        <dbReference type="ARBA" id="ARBA00022612"/>
    </source>
</evidence>
<dbReference type="OrthoDB" id="6077919at2759"/>
<dbReference type="Pfam" id="PF25597">
    <property type="entry name" value="SH3_retrovirus"/>
    <property type="match status" value="1"/>
</dbReference>
<keyword evidence="14" id="KW-0917">Virion maturation</keyword>
<keyword evidence="5" id="KW-0479">Metal-binding</keyword>
<feature type="compositionally biased region" description="Gly residues" evidence="17">
    <location>
        <begin position="227"/>
        <end position="236"/>
    </location>
</feature>
<dbReference type="EMBL" id="BSXT01000956">
    <property type="protein sequence ID" value="GMF36692.1"/>
    <property type="molecule type" value="Genomic_DNA"/>
</dbReference>
<dbReference type="SMART" id="SM00343">
    <property type="entry name" value="ZnF_C2HC"/>
    <property type="match status" value="1"/>
</dbReference>
<keyword evidence="12" id="KW-0695">RNA-directed DNA polymerase</keyword>
<dbReference type="InterPro" id="IPR057670">
    <property type="entry name" value="SH3_retrovirus"/>
</dbReference>
<evidence type="ECO:0000256" key="9">
    <source>
        <dbReference type="ARBA" id="ARBA00022840"/>
    </source>
</evidence>
<keyword evidence="6" id="KW-0547">Nucleotide-binding</keyword>
<dbReference type="GO" id="GO:0005524">
    <property type="term" value="F:ATP binding"/>
    <property type="evidence" value="ECO:0007669"/>
    <property type="project" value="UniProtKB-KW"/>
</dbReference>
<dbReference type="InterPro" id="IPR036397">
    <property type="entry name" value="RNaseH_sf"/>
</dbReference>
<keyword evidence="13" id="KW-0808">Transferase</keyword>
<accession>A0A9W6XE71</accession>
<dbReference type="Pfam" id="PF22936">
    <property type="entry name" value="Pol_BBD"/>
    <property type="match status" value="1"/>
</dbReference>
<dbReference type="GO" id="GO:0006508">
    <property type="term" value="P:proteolysis"/>
    <property type="evidence" value="ECO:0007669"/>
    <property type="project" value="UniProtKB-KW"/>
</dbReference>
<evidence type="ECO:0000313" key="21">
    <source>
        <dbReference type="Proteomes" id="UP001165121"/>
    </source>
</evidence>
<feature type="domain" description="Integrase catalytic" evidence="19">
    <location>
        <begin position="559"/>
        <end position="701"/>
    </location>
</feature>
<evidence type="ECO:0000256" key="13">
    <source>
        <dbReference type="ARBA" id="ARBA00022932"/>
    </source>
</evidence>
<feature type="region of interest" description="Disordered" evidence="17">
    <location>
        <begin position="782"/>
        <end position="805"/>
    </location>
</feature>
<keyword evidence="13" id="KW-0548">Nucleotidyltransferase</keyword>